<evidence type="ECO:0000256" key="2">
    <source>
        <dbReference type="ARBA" id="ARBA00022475"/>
    </source>
</evidence>
<dbReference type="PANTHER" id="PTHR21143:SF133">
    <property type="entry name" value="GUSTATORY AND PHEROMONE RECEPTOR 32A-RELATED"/>
    <property type="match status" value="1"/>
</dbReference>
<dbReference type="GO" id="GO:0030425">
    <property type="term" value="C:dendrite"/>
    <property type="evidence" value="ECO:0007669"/>
    <property type="project" value="TreeGrafter"/>
</dbReference>
<feature type="transmembrane region" description="Helical" evidence="7">
    <location>
        <begin position="185"/>
        <end position="205"/>
    </location>
</feature>
<keyword evidence="5 7" id="KW-0472">Membrane</keyword>
<evidence type="ECO:0000256" key="1">
    <source>
        <dbReference type="ARBA" id="ARBA00004651"/>
    </source>
</evidence>
<keyword evidence="6" id="KW-0675">Receptor</keyword>
<dbReference type="GO" id="GO:0050909">
    <property type="term" value="P:sensory perception of taste"/>
    <property type="evidence" value="ECO:0007669"/>
    <property type="project" value="InterPro"/>
</dbReference>
<organism evidence="8 9">
    <name type="scientific">Daphnia sinensis</name>
    <dbReference type="NCBI Taxonomy" id="1820382"/>
    <lineage>
        <taxon>Eukaryota</taxon>
        <taxon>Metazoa</taxon>
        <taxon>Ecdysozoa</taxon>
        <taxon>Arthropoda</taxon>
        <taxon>Crustacea</taxon>
        <taxon>Branchiopoda</taxon>
        <taxon>Diplostraca</taxon>
        <taxon>Cladocera</taxon>
        <taxon>Anomopoda</taxon>
        <taxon>Daphniidae</taxon>
        <taxon>Daphnia</taxon>
        <taxon>Daphnia similis group</taxon>
    </lineage>
</organism>
<dbReference type="GO" id="GO:0008049">
    <property type="term" value="P:male courtship behavior"/>
    <property type="evidence" value="ECO:0007669"/>
    <property type="project" value="TreeGrafter"/>
</dbReference>
<evidence type="ECO:0000313" key="9">
    <source>
        <dbReference type="Proteomes" id="UP000820818"/>
    </source>
</evidence>
<proteinExistence type="predicted"/>
<protein>
    <recommendedName>
        <fullName evidence="10">Gustatory receptor</fullName>
    </recommendedName>
</protein>
<keyword evidence="4 7" id="KW-1133">Transmembrane helix</keyword>
<dbReference type="GO" id="GO:0030424">
    <property type="term" value="C:axon"/>
    <property type="evidence" value="ECO:0007669"/>
    <property type="project" value="TreeGrafter"/>
</dbReference>
<dbReference type="GO" id="GO:0043025">
    <property type="term" value="C:neuronal cell body"/>
    <property type="evidence" value="ECO:0007669"/>
    <property type="project" value="TreeGrafter"/>
</dbReference>
<feature type="transmembrane region" description="Helical" evidence="7">
    <location>
        <begin position="41"/>
        <end position="61"/>
    </location>
</feature>
<evidence type="ECO:0000256" key="3">
    <source>
        <dbReference type="ARBA" id="ARBA00022692"/>
    </source>
</evidence>
<keyword evidence="2" id="KW-1003">Cell membrane</keyword>
<dbReference type="InterPro" id="IPR013604">
    <property type="entry name" value="7TM_chemorcpt"/>
</dbReference>
<dbReference type="GO" id="GO:0007635">
    <property type="term" value="P:chemosensory behavior"/>
    <property type="evidence" value="ECO:0007669"/>
    <property type="project" value="TreeGrafter"/>
</dbReference>
<keyword evidence="9" id="KW-1185">Reference proteome</keyword>
<keyword evidence="3 7" id="KW-0812">Transmembrane</keyword>
<evidence type="ECO:0008006" key="10">
    <source>
        <dbReference type="Google" id="ProtNLM"/>
    </source>
</evidence>
<sequence length="400" mass="46061">MLKSQNQFYSTFFKSLDVWMQLLGIQLDPFPSAFLSKRGAICLYSFSFLMFFINVSSNFYFTAMSFTSPSTYTHQPSRASTSEIWSKVIDFGSYNLMAIGTHAALLAIQRRPEWKSLWHNLKQLAAEHHDRLFFAKCRRAITIVLVCLTAEILTVVIRAVNVMVDDKKRRLMLKLTDMISTLTEIYAISGLAVFATIGWITYIKFVQLHDQLNLALDSIKHQNNPSSQTTTRRTWTDLRRWRRTYVTLNETVSHLGECFGPFVLIWITYIFINVIAISFYIVDGVRNTDPVLGSVSLSVFLLVRHLAHLLLLATISVTLQKESLNISKPLRKMRFDEPLLQRQVDTMIMEVMQFPTIMTAMDLFQVDLTLIPTLIGTSLTYLIILWQFQTGERGHKPQCE</sequence>
<comment type="subcellular location">
    <subcellularLocation>
        <location evidence="1">Cell membrane</location>
        <topology evidence="1">Multi-pass membrane protein</topology>
    </subcellularLocation>
</comment>
<name>A0AAD5LI00_9CRUS</name>
<comment type="caution">
    <text evidence="8">The sequence shown here is derived from an EMBL/GenBank/DDBJ whole genome shotgun (WGS) entry which is preliminary data.</text>
</comment>
<evidence type="ECO:0000256" key="6">
    <source>
        <dbReference type="ARBA" id="ARBA00023170"/>
    </source>
</evidence>
<dbReference type="Proteomes" id="UP000820818">
    <property type="component" value="Linkage Group LG2"/>
</dbReference>
<dbReference type="AlphaFoldDB" id="A0AAD5LI00"/>
<dbReference type="GO" id="GO:0005886">
    <property type="term" value="C:plasma membrane"/>
    <property type="evidence" value="ECO:0007669"/>
    <property type="project" value="UniProtKB-SubCell"/>
</dbReference>
<accession>A0AAD5LI00</accession>
<dbReference type="PANTHER" id="PTHR21143">
    <property type="entry name" value="INVERTEBRATE GUSTATORY RECEPTOR"/>
    <property type="match status" value="1"/>
</dbReference>
<evidence type="ECO:0000256" key="5">
    <source>
        <dbReference type="ARBA" id="ARBA00023136"/>
    </source>
</evidence>
<dbReference type="EMBL" id="WJBH02000002">
    <property type="protein sequence ID" value="KAI9562673.1"/>
    <property type="molecule type" value="Genomic_DNA"/>
</dbReference>
<gene>
    <name evidence="8" type="ORF">GHT06_010127</name>
</gene>
<dbReference type="Pfam" id="PF08395">
    <property type="entry name" value="7tm_7"/>
    <property type="match status" value="1"/>
</dbReference>
<evidence type="ECO:0000256" key="4">
    <source>
        <dbReference type="ARBA" id="ARBA00022989"/>
    </source>
</evidence>
<feature type="transmembrane region" description="Helical" evidence="7">
    <location>
        <begin position="368"/>
        <end position="388"/>
    </location>
</feature>
<feature type="transmembrane region" description="Helical" evidence="7">
    <location>
        <begin position="294"/>
        <end position="319"/>
    </location>
</feature>
<reference evidence="8 9" key="1">
    <citation type="submission" date="2022-05" db="EMBL/GenBank/DDBJ databases">
        <title>A multi-omics perspective on studying reproductive biology in Daphnia sinensis.</title>
        <authorList>
            <person name="Jia J."/>
        </authorList>
    </citation>
    <scope>NUCLEOTIDE SEQUENCE [LARGE SCALE GENOMIC DNA]</scope>
    <source>
        <strain evidence="8 9">WSL</strain>
    </source>
</reference>
<feature type="transmembrane region" description="Helical" evidence="7">
    <location>
        <begin position="140"/>
        <end position="164"/>
    </location>
</feature>
<evidence type="ECO:0000313" key="8">
    <source>
        <dbReference type="EMBL" id="KAI9562673.1"/>
    </source>
</evidence>
<feature type="transmembrane region" description="Helical" evidence="7">
    <location>
        <begin position="263"/>
        <end position="282"/>
    </location>
</feature>
<evidence type="ECO:0000256" key="7">
    <source>
        <dbReference type="SAM" id="Phobius"/>
    </source>
</evidence>